<organism evidence="12 13">
    <name type="scientific">Candidula unifasciata</name>
    <dbReference type="NCBI Taxonomy" id="100452"/>
    <lineage>
        <taxon>Eukaryota</taxon>
        <taxon>Metazoa</taxon>
        <taxon>Spiralia</taxon>
        <taxon>Lophotrochozoa</taxon>
        <taxon>Mollusca</taxon>
        <taxon>Gastropoda</taxon>
        <taxon>Heterobranchia</taxon>
        <taxon>Euthyneura</taxon>
        <taxon>Panpulmonata</taxon>
        <taxon>Eupulmonata</taxon>
        <taxon>Stylommatophora</taxon>
        <taxon>Helicina</taxon>
        <taxon>Helicoidea</taxon>
        <taxon>Geomitridae</taxon>
        <taxon>Candidula</taxon>
    </lineage>
</organism>
<feature type="non-terminal residue" evidence="12">
    <location>
        <position position="1"/>
    </location>
</feature>
<dbReference type="Gene3D" id="2.60.470.10">
    <property type="entry name" value="Acid-sensing ion channels like domains"/>
    <property type="match status" value="1"/>
</dbReference>
<keyword evidence="5" id="KW-1133">Transmembrane helix</keyword>
<gene>
    <name evidence="12" type="ORF">CUNI_LOCUS4895</name>
</gene>
<dbReference type="PANTHER" id="PTHR11690:SF248">
    <property type="entry name" value="PICKPOCKET 17, ISOFORM A"/>
    <property type="match status" value="1"/>
</dbReference>
<keyword evidence="7 11" id="KW-0406">Ion transport</keyword>
<evidence type="ECO:0000256" key="1">
    <source>
        <dbReference type="ARBA" id="ARBA00004141"/>
    </source>
</evidence>
<dbReference type="InterPro" id="IPR001873">
    <property type="entry name" value="ENaC"/>
</dbReference>
<keyword evidence="4 11" id="KW-0812">Transmembrane</keyword>
<dbReference type="Proteomes" id="UP000678393">
    <property type="component" value="Unassembled WGS sequence"/>
</dbReference>
<comment type="subcellular location">
    <subcellularLocation>
        <location evidence="1">Membrane</location>
        <topology evidence="1">Multi-pass membrane protein</topology>
    </subcellularLocation>
</comment>
<dbReference type="Gene3D" id="1.10.287.770">
    <property type="entry name" value="YojJ-like"/>
    <property type="match status" value="1"/>
</dbReference>
<evidence type="ECO:0008006" key="14">
    <source>
        <dbReference type="Google" id="ProtNLM"/>
    </source>
</evidence>
<evidence type="ECO:0000256" key="3">
    <source>
        <dbReference type="ARBA" id="ARBA00022461"/>
    </source>
</evidence>
<dbReference type="PANTHER" id="PTHR11690">
    <property type="entry name" value="AMILORIDE-SENSITIVE SODIUM CHANNEL-RELATED"/>
    <property type="match status" value="1"/>
</dbReference>
<evidence type="ECO:0000256" key="4">
    <source>
        <dbReference type="ARBA" id="ARBA00022692"/>
    </source>
</evidence>
<evidence type="ECO:0000313" key="12">
    <source>
        <dbReference type="EMBL" id="CAG5119337.1"/>
    </source>
</evidence>
<name>A0A8S3YQ47_9EUPU</name>
<evidence type="ECO:0000256" key="11">
    <source>
        <dbReference type="RuleBase" id="RU000679"/>
    </source>
</evidence>
<reference evidence="12" key="1">
    <citation type="submission" date="2021-04" db="EMBL/GenBank/DDBJ databases">
        <authorList>
            <consortium name="Molecular Ecology Group"/>
        </authorList>
    </citation>
    <scope>NUCLEOTIDE SEQUENCE</scope>
</reference>
<evidence type="ECO:0000256" key="7">
    <source>
        <dbReference type="ARBA" id="ARBA00023065"/>
    </source>
</evidence>
<proteinExistence type="inferred from homology"/>
<protein>
    <recommendedName>
        <fullName evidence="14">Amiloride-sensitive sodium channel</fullName>
    </recommendedName>
</protein>
<keyword evidence="2 11" id="KW-0813">Transport</keyword>
<comment type="caution">
    <text evidence="12">The sequence shown here is derived from an EMBL/GenBank/DDBJ whole genome shotgun (WGS) entry which is preliminary data.</text>
</comment>
<sequence>KSCSADNFTLTDTATYGTCYTFEITDPLLHFTTRPGPDNGLILELNIEQYEYLPVSAKAGVKVIVHPVDEYPCPEDGGILAQPGAVTSVAIRKVITHRLPSPYSNCVGAGGQGSTQRSLYPDEMYTQKTCMYSCYQMAVYAECECCDIDLSCDYYKMLNIDKPKKETDLHLPLCNSTDDLNCKSKVEDWFRGSELDCDERCPPACDRTTFDTVVSQAHWPSDARFDDFVETLNGSGLLNTSSLDKPSLERFVRSNYLRLAIFLDSMEFLEFVTQPKYDWNLLLGTIGGLLGLWLGFSLLTGLEIAEVLIDTGVYCIRGRY</sequence>
<dbReference type="AlphaFoldDB" id="A0A8S3YQ47"/>
<evidence type="ECO:0000256" key="6">
    <source>
        <dbReference type="ARBA" id="ARBA00023053"/>
    </source>
</evidence>
<dbReference type="GO" id="GO:0015280">
    <property type="term" value="F:ligand-gated sodium channel activity"/>
    <property type="evidence" value="ECO:0007669"/>
    <property type="project" value="TreeGrafter"/>
</dbReference>
<comment type="similarity">
    <text evidence="11">Belongs to the amiloride-sensitive sodium channel (TC 1.A.6) family.</text>
</comment>
<dbReference type="EMBL" id="CAJHNH020000689">
    <property type="protein sequence ID" value="CAG5119337.1"/>
    <property type="molecule type" value="Genomic_DNA"/>
</dbReference>
<evidence type="ECO:0000256" key="2">
    <source>
        <dbReference type="ARBA" id="ARBA00022448"/>
    </source>
</evidence>
<dbReference type="GO" id="GO:0005886">
    <property type="term" value="C:plasma membrane"/>
    <property type="evidence" value="ECO:0007669"/>
    <property type="project" value="TreeGrafter"/>
</dbReference>
<evidence type="ECO:0000256" key="10">
    <source>
        <dbReference type="ARBA" id="ARBA00023303"/>
    </source>
</evidence>
<keyword evidence="13" id="KW-1185">Reference proteome</keyword>
<evidence type="ECO:0000256" key="9">
    <source>
        <dbReference type="ARBA" id="ARBA00023201"/>
    </source>
</evidence>
<dbReference type="PRINTS" id="PR01078">
    <property type="entry name" value="AMINACHANNEL"/>
</dbReference>
<keyword evidence="10 11" id="KW-0407">Ion channel</keyword>
<dbReference type="OrthoDB" id="6157104at2759"/>
<evidence type="ECO:0000313" key="13">
    <source>
        <dbReference type="Proteomes" id="UP000678393"/>
    </source>
</evidence>
<keyword evidence="8" id="KW-0472">Membrane</keyword>
<keyword evidence="6" id="KW-0915">Sodium</keyword>
<evidence type="ECO:0000256" key="5">
    <source>
        <dbReference type="ARBA" id="ARBA00022989"/>
    </source>
</evidence>
<keyword evidence="3 11" id="KW-0894">Sodium channel</keyword>
<dbReference type="Pfam" id="PF00858">
    <property type="entry name" value="ASC"/>
    <property type="match status" value="1"/>
</dbReference>
<keyword evidence="9 11" id="KW-0739">Sodium transport</keyword>
<evidence type="ECO:0000256" key="8">
    <source>
        <dbReference type="ARBA" id="ARBA00023136"/>
    </source>
</evidence>
<accession>A0A8S3YQ47</accession>